<feature type="signal peptide" evidence="5">
    <location>
        <begin position="1"/>
        <end position="20"/>
    </location>
</feature>
<evidence type="ECO:0000313" key="7">
    <source>
        <dbReference type="Proteomes" id="UP000004259"/>
    </source>
</evidence>
<dbReference type="InterPro" id="IPR050490">
    <property type="entry name" value="Bact_solute-bd_prot1"/>
</dbReference>
<dbReference type="STRING" id="246199.CUS_7677"/>
<dbReference type="PANTHER" id="PTHR43649:SF31">
    <property type="entry name" value="SN-GLYCEROL-3-PHOSPHATE-BINDING PERIPLASMIC PROTEIN UGPB"/>
    <property type="match status" value="1"/>
</dbReference>
<dbReference type="PROSITE" id="PS51257">
    <property type="entry name" value="PROKAR_LIPOPROTEIN"/>
    <property type="match status" value="1"/>
</dbReference>
<keyword evidence="7" id="KW-1185">Reference proteome</keyword>
<sequence>MDIRKIMALCAGLIMTAAAAGCGGSGDGEGAASKAADDSFEATENVEVAVTDKVDAIPEGAENTLVYLGVSDLNPTRANPEKSTELTLFEEKGGAIEWQQTTYFERFDKLATALLSKQDIPDMTNYEWLSFPAHVCNEMHQPIDPIVDFTDPLWADVADDAEQYSLAGKHYVAPLRYEASSMMCYNHEYIENEGLDDPYEMYLEGEWNWDSWQKIMKEYVDGGDERYGINGFFRQHITQQTGKTLVNYNMETNEFSSNLNDPDIEAAQKMLYELQKSNMILNGWIGGARDAFNQGCLFYAMGDWAYSGNNSPTDEDDWRIVPMPEYPKNPQKITTSDMKAFMWVMGSEKNDAMKCWLDCCRVTYTDPEYQETNKLKFMENNPNWTDEMYQVKMDAVSDDRYMIYDYCFGLSAATGDPNSFDGNSCLTDVLYNHASEEDEEGGQSTWAQVREKYSATIDSEIKEVNERVKAVK</sequence>
<dbReference type="GO" id="GO:0030313">
    <property type="term" value="C:cell envelope"/>
    <property type="evidence" value="ECO:0007669"/>
    <property type="project" value="UniProtKB-SubCell"/>
</dbReference>
<dbReference type="eggNOG" id="COG1653">
    <property type="taxonomic scope" value="Bacteria"/>
</dbReference>
<keyword evidence="6" id="KW-0449">Lipoprotein</keyword>
<evidence type="ECO:0000256" key="3">
    <source>
        <dbReference type="ARBA" id="ARBA00022448"/>
    </source>
</evidence>
<dbReference type="RefSeq" id="WP_002852908.1">
    <property type="nucleotide sequence ID" value="NZ_ADKM02000130.1"/>
</dbReference>
<dbReference type="PANTHER" id="PTHR43649">
    <property type="entry name" value="ARABINOSE-BINDING PROTEIN-RELATED"/>
    <property type="match status" value="1"/>
</dbReference>
<comment type="caution">
    <text evidence="6">The sequence shown here is derived from an EMBL/GenBank/DDBJ whole genome shotgun (WGS) entry which is preliminary data.</text>
</comment>
<dbReference type="SUPFAM" id="SSF53850">
    <property type="entry name" value="Periplasmic binding protein-like II"/>
    <property type="match status" value="1"/>
</dbReference>
<feature type="chain" id="PRO_5038977412" evidence="5">
    <location>
        <begin position="21"/>
        <end position="472"/>
    </location>
</feature>
<keyword evidence="4 5" id="KW-0732">Signal</keyword>
<organism evidence="6 7">
    <name type="scientific">Ruminococcus albus 8</name>
    <dbReference type="NCBI Taxonomy" id="246199"/>
    <lineage>
        <taxon>Bacteria</taxon>
        <taxon>Bacillati</taxon>
        <taxon>Bacillota</taxon>
        <taxon>Clostridia</taxon>
        <taxon>Eubacteriales</taxon>
        <taxon>Oscillospiraceae</taxon>
        <taxon>Ruminococcus</taxon>
    </lineage>
</organism>
<evidence type="ECO:0000256" key="4">
    <source>
        <dbReference type="ARBA" id="ARBA00022729"/>
    </source>
</evidence>
<dbReference type="AlphaFoldDB" id="E9SHE8"/>
<name>E9SHE8_RUMAL</name>
<reference evidence="6 7" key="1">
    <citation type="submission" date="2011-02" db="EMBL/GenBank/DDBJ databases">
        <authorList>
            <person name="Nelson K.E."/>
            <person name="Sutton G."/>
            <person name="Torralba M."/>
            <person name="Durkin S."/>
            <person name="Harkins D."/>
            <person name="Montgomery R."/>
            <person name="Ziemer C."/>
            <person name="Klaassens E."/>
            <person name="Ocuiv P."/>
            <person name="Morrison M."/>
        </authorList>
    </citation>
    <scope>NUCLEOTIDE SEQUENCE [LARGE SCALE GENOMIC DNA]</scope>
    <source>
        <strain evidence="6 7">8</strain>
    </source>
</reference>
<evidence type="ECO:0000256" key="2">
    <source>
        <dbReference type="ARBA" id="ARBA00008520"/>
    </source>
</evidence>
<dbReference type="Proteomes" id="UP000004259">
    <property type="component" value="Unassembled WGS sequence"/>
</dbReference>
<accession>E9SHE8</accession>
<gene>
    <name evidence="6" type="ORF">CUS_7677</name>
</gene>
<comment type="similarity">
    <text evidence="2">Belongs to the bacterial solute-binding protein 1 family.</text>
</comment>
<dbReference type="OrthoDB" id="383937at2"/>
<dbReference type="Pfam" id="PF13416">
    <property type="entry name" value="SBP_bac_8"/>
    <property type="match status" value="1"/>
</dbReference>
<evidence type="ECO:0000313" key="6">
    <source>
        <dbReference type="EMBL" id="EGC01401.1"/>
    </source>
</evidence>
<evidence type="ECO:0000256" key="5">
    <source>
        <dbReference type="SAM" id="SignalP"/>
    </source>
</evidence>
<dbReference type="Gene3D" id="3.40.190.10">
    <property type="entry name" value="Periplasmic binding protein-like II"/>
    <property type="match status" value="1"/>
</dbReference>
<evidence type="ECO:0000256" key="1">
    <source>
        <dbReference type="ARBA" id="ARBA00004196"/>
    </source>
</evidence>
<keyword evidence="3" id="KW-0813">Transport</keyword>
<dbReference type="EMBL" id="ADKM02000130">
    <property type="protein sequence ID" value="EGC01401.1"/>
    <property type="molecule type" value="Genomic_DNA"/>
</dbReference>
<proteinExistence type="inferred from homology"/>
<comment type="subcellular location">
    <subcellularLocation>
        <location evidence="1">Cell envelope</location>
    </subcellularLocation>
</comment>
<protein>
    <submittedName>
        <fullName evidence="6">Putative lipoprotein</fullName>
    </submittedName>
</protein>
<dbReference type="InterPro" id="IPR006059">
    <property type="entry name" value="SBP"/>
</dbReference>